<keyword evidence="3" id="KW-1185">Reference proteome</keyword>
<protein>
    <recommendedName>
        <fullName evidence="4">PepSY domain-containing protein</fullName>
    </recommendedName>
</protein>
<dbReference type="Proteomes" id="UP000233365">
    <property type="component" value="Unassembled WGS sequence"/>
</dbReference>
<keyword evidence="1" id="KW-1133">Transmembrane helix</keyword>
<feature type="transmembrane region" description="Helical" evidence="1">
    <location>
        <begin position="200"/>
        <end position="223"/>
    </location>
</feature>
<feature type="transmembrane region" description="Helical" evidence="1">
    <location>
        <begin position="152"/>
        <end position="173"/>
    </location>
</feature>
<dbReference type="Pfam" id="PF03929">
    <property type="entry name" value="PepSY_TM"/>
    <property type="match status" value="1"/>
</dbReference>
<feature type="transmembrane region" description="Helical" evidence="1">
    <location>
        <begin position="416"/>
        <end position="449"/>
    </location>
</feature>
<evidence type="ECO:0000313" key="3">
    <source>
        <dbReference type="Proteomes" id="UP000233365"/>
    </source>
</evidence>
<comment type="caution">
    <text evidence="2">The sequence shown here is derived from an EMBL/GenBank/DDBJ whole genome shotgun (WGS) entry which is preliminary data.</text>
</comment>
<evidence type="ECO:0008006" key="4">
    <source>
        <dbReference type="Google" id="ProtNLM"/>
    </source>
</evidence>
<evidence type="ECO:0000313" key="2">
    <source>
        <dbReference type="EMBL" id="PKR48705.1"/>
    </source>
</evidence>
<gene>
    <name evidence="2" type="ORF">CU041_14605</name>
</gene>
<dbReference type="EMBL" id="PGTS01000005">
    <property type="protein sequence ID" value="PKR48705.1"/>
    <property type="molecule type" value="Genomic_DNA"/>
</dbReference>
<dbReference type="InterPro" id="IPR005625">
    <property type="entry name" value="PepSY-ass_TM"/>
</dbReference>
<feature type="transmembrane region" description="Helical" evidence="1">
    <location>
        <begin position="375"/>
        <end position="396"/>
    </location>
</feature>
<organism evidence="2 3">
    <name type="scientific">Thalassospira povalilytica</name>
    <dbReference type="NCBI Taxonomy" id="732237"/>
    <lineage>
        <taxon>Bacteria</taxon>
        <taxon>Pseudomonadati</taxon>
        <taxon>Pseudomonadota</taxon>
        <taxon>Alphaproteobacteria</taxon>
        <taxon>Rhodospirillales</taxon>
        <taxon>Thalassospiraceae</taxon>
        <taxon>Thalassospira</taxon>
    </lineage>
</organism>
<evidence type="ECO:0000256" key="1">
    <source>
        <dbReference type="SAM" id="Phobius"/>
    </source>
</evidence>
<sequence>MTNNSRSPENQGNTSLYRAVWRWHFYAGLLILPFMILMAVTGAAYIYRDEIDDWYHADLKFVEASGNAVLPISSQIDAALLPVPGTPVKVLPPADPTRSTEIVIAADAGGRQAVYIDPYRGDVLGHMPDRTTLMWVVRRIHSLAEFGTIPNYVIEIASGWAILLVLTGTYLWWPRGDQKGGVVTLRDTPKRRRWWRDAHAVTGIFIGIFIIFMAATGMFWSVFWGKYANEFANGTPNGYPSGVRVDVPLSTIPMIEAFGETSWTNENIPLPQSVDGGIGQTANPGPIGIDRAMSIFNEMGLTPGYAISLPRGETGVYSASIYPDDLSLQRVIHLDQYSGRPLIDMGYDDYGPFGKIMEFGINVHLGQEFGIANQILLLVICALIIFMSVSAGVMWWKRRPVGALGVPPMPRDTRNLTVVTAILAIGGIIYPMVGASMIVIWLLDYLFVVRPQRKMRAARA</sequence>
<name>A0ABX4R611_9PROT</name>
<reference evidence="2 3" key="1">
    <citation type="submission" date="2017-11" db="EMBL/GenBank/DDBJ databases">
        <title>Biodiversity and function of Thalassospira species in the particle-attached aromatic-hydrocarbon-degrading consortia from the surface seawater of the China South Sea.</title>
        <authorList>
            <person name="Dong C."/>
            <person name="Liu R."/>
            <person name="Shao Z."/>
        </authorList>
    </citation>
    <scope>NUCLEOTIDE SEQUENCE [LARGE SCALE GENOMIC DNA]</scope>
    <source>
        <strain evidence="2 3">139Z-12</strain>
    </source>
</reference>
<accession>A0ABX4R611</accession>
<feature type="transmembrane region" description="Helical" evidence="1">
    <location>
        <begin position="23"/>
        <end position="47"/>
    </location>
</feature>
<dbReference type="RefSeq" id="WP_101247477.1">
    <property type="nucleotide sequence ID" value="NZ_PGTS01000005.1"/>
</dbReference>
<keyword evidence="1" id="KW-0812">Transmembrane</keyword>
<keyword evidence="1" id="KW-0472">Membrane</keyword>
<dbReference type="PANTHER" id="PTHR34219">
    <property type="entry name" value="IRON-REGULATED INNER MEMBRANE PROTEIN-RELATED"/>
    <property type="match status" value="1"/>
</dbReference>
<dbReference type="PANTHER" id="PTHR34219:SF1">
    <property type="entry name" value="PEPSY DOMAIN-CONTAINING PROTEIN"/>
    <property type="match status" value="1"/>
</dbReference>
<proteinExistence type="predicted"/>